<dbReference type="AlphaFoldDB" id="A0AAI9YL82"/>
<sequence length="120" mass="12980">MDQGSVEADWGQPGPSLGRRSGDEAPFEFDIGHSGMAEANTEGRNSSTMADVLERILQLESDRDLGSIVNRIRCVASTKTVAENEARPTRVSAQFPKQIEPYATMDHEPHGTPPRLSGTG</sequence>
<feature type="region of interest" description="Disordered" evidence="1">
    <location>
        <begin position="1"/>
        <end position="47"/>
    </location>
</feature>
<comment type="caution">
    <text evidence="2">The sequence shown here is derived from an EMBL/GenBank/DDBJ whole genome shotgun (WGS) entry which is preliminary data.</text>
</comment>
<accession>A0AAI9YL82</accession>
<evidence type="ECO:0000256" key="1">
    <source>
        <dbReference type="SAM" id="MobiDB-lite"/>
    </source>
</evidence>
<name>A0AAI9YL82_9PEZI</name>
<feature type="region of interest" description="Disordered" evidence="1">
    <location>
        <begin position="101"/>
        <end position="120"/>
    </location>
</feature>
<gene>
    <name evidence="2" type="ORF">CCOS01_13335</name>
</gene>
<proteinExistence type="predicted"/>
<dbReference type="GeneID" id="85345028"/>
<evidence type="ECO:0000313" key="2">
    <source>
        <dbReference type="EMBL" id="KAK1515142.1"/>
    </source>
</evidence>
<dbReference type="EMBL" id="MOOE01000017">
    <property type="protein sequence ID" value="KAK1515142.1"/>
    <property type="molecule type" value="Genomic_DNA"/>
</dbReference>
<dbReference type="RefSeq" id="XP_060307909.1">
    <property type="nucleotide sequence ID" value="XM_060461481.1"/>
</dbReference>
<keyword evidence="3" id="KW-1185">Reference proteome</keyword>
<dbReference type="Proteomes" id="UP001240678">
    <property type="component" value="Unassembled WGS sequence"/>
</dbReference>
<reference evidence="2 3" key="1">
    <citation type="submission" date="2016-10" db="EMBL/GenBank/DDBJ databases">
        <title>The genome sequence of Colletotrichum fioriniae PJ7.</title>
        <authorList>
            <person name="Baroncelli R."/>
        </authorList>
    </citation>
    <scope>NUCLEOTIDE SEQUENCE [LARGE SCALE GENOMIC DNA]</scope>
    <source>
        <strain evidence="2 3">IMI 309622</strain>
    </source>
</reference>
<protein>
    <submittedName>
        <fullName evidence="2">Uncharacterized protein</fullName>
    </submittedName>
</protein>
<evidence type="ECO:0000313" key="3">
    <source>
        <dbReference type="Proteomes" id="UP001240678"/>
    </source>
</evidence>
<organism evidence="2 3">
    <name type="scientific">Colletotrichum costaricense</name>
    <dbReference type="NCBI Taxonomy" id="1209916"/>
    <lineage>
        <taxon>Eukaryota</taxon>
        <taxon>Fungi</taxon>
        <taxon>Dikarya</taxon>
        <taxon>Ascomycota</taxon>
        <taxon>Pezizomycotina</taxon>
        <taxon>Sordariomycetes</taxon>
        <taxon>Hypocreomycetidae</taxon>
        <taxon>Glomerellales</taxon>
        <taxon>Glomerellaceae</taxon>
        <taxon>Colletotrichum</taxon>
        <taxon>Colletotrichum acutatum species complex</taxon>
    </lineage>
</organism>